<evidence type="ECO:0000256" key="2">
    <source>
        <dbReference type="ARBA" id="ARBA00023043"/>
    </source>
</evidence>
<dbReference type="PROSITE" id="PS50297">
    <property type="entry name" value="ANK_REP_REGION"/>
    <property type="match status" value="1"/>
</dbReference>
<evidence type="ECO:0000313" key="5">
    <source>
        <dbReference type="EMBL" id="AXK60285.1"/>
    </source>
</evidence>
<dbReference type="RefSeq" id="WP_115585300.1">
    <property type="nucleotide sequence ID" value="NZ_CP025544.1"/>
</dbReference>
<accession>A0A345ZAG8</accession>
<dbReference type="Gene3D" id="1.25.40.20">
    <property type="entry name" value="Ankyrin repeat-containing domain"/>
    <property type="match status" value="1"/>
</dbReference>
<feature type="chain" id="PRO_5016798403" evidence="4">
    <location>
        <begin position="25"/>
        <end position="275"/>
    </location>
</feature>
<dbReference type="SUPFAM" id="SSF48403">
    <property type="entry name" value="Ankyrin repeat"/>
    <property type="match status" value="1"/>
</dbReference>
<organism evidence="5 6">
    <name type="scientific">Candidatus Chromulinivorax destructor</name>
    <dbReference type="NCBI Taxonomy" id="2066483"/>
    <lineage>
        <taxon>Bacteria</taxon>
        <taxon>Candidatus Babelota</taxon>
        <taxon>Candidatus Babeliae</taxon>
        <taxon>Candidatus Babeliales</taxon>
        <taxon>Candidatus Chromulinivoraceae</taxon>
        <taxon>Candidatus Chromulinivorax</taxon>
    </lineage>
</organism>
<protein>
    <submittedName>
        <fullName evidence="5">Uncharacterized protein</fullName>
    </submittedName>
</protein>
<reference evidence="5 6" key="1">
    <citation type="submission" date="2017-12" db="EMBL/GenBank/DDBJ databases">
        <title>Chromulinavorax destructans is a abundant pathogen of dominant heterotrophic picoflagllates.</title>
        <authorList>
            <person name="Deeg C.M."/>
            <person name="Zimmer M."/>
            <person name="Suttle C.A."/>
        </authorList>
    </citation>
    <scope>NUCLEOTIDE SEQUENCE [LARGE SCALE GENOMIC DNA]</scope>
    <source>
        <strain evidence="5 6">SeV1</strain>
    </source>
</reference>
<dbReference type="OrthoDB" id="5657095at2"/>
<dbReference type="GO" id="GO:0051059">
    <property type="term" value="F:NF-kappaB binding"/>
    <property type="evidence" value="ECO:0007669"/>
    <property type="project" value="TreeGrafter"/>
</dbReference>
<proteinExistence type="predicted"/>
<dbReference type="GO" id="GO:0005829">
    <property type="term" value="C:cytosol"/>
    <property type="evidence" value="ECO:0007669"/>
    <property type="project" value="TreeGrafter"/>
</dbReference>
<evidence type="ECO:0000313" key="6">
    <source>
        <dbReference type="Proteomes" id="UP000254834"/>
    </source>
</evidence>
<evidence type="ECO:0000256" key="1">
    <source>
        <dbReference type="ARBA" id="ARBA00022737"/>
    </source>
</evidence>
<dbReference type="AlphaFoldDB" id="A0A345ZAG8"/>
<dbReference type="PANTHER" id="PTHR46680">
    <property type="entry name" value="NF-KAPPA-B INHIBITOR ALPHA"/>
    <property type="match status" value="1"/>
</dbReference>
<keyword evidence="1" id="KW-0677">Repeat</keyword>
<dbReference type="SMART" id="SM00248">
    <property type="entry name" value="ANK"/>
    <property type="match status" value="3"/>
</dbReference>
<dbReference type="KEGG" id="cdes:C0J27_00770"/>
<keyword evidence="4" id="KW-0732">Signal</keyword>
<dbReference type="EMBL" id="CP025544">
    <property type="protein sequence ID" value="AXK60285.1"/>
    <property type="molecule type" value="Genomic_DNA"/>
</dbReference>
<keyword evidence="2 3" id="KW-0040">ANK repeat</keyword>
<evidence type="ECO:0000256" key="3">
    <source>
        <dbReference type="PROSITE-ProRule" id="PRU00023"/>
    </source>
</evidence>
<feature type="signal peptide" evidence="4">
    <location>
        <begin position="1"/>
        <end position="24"/>
    </location>
</feature>
<evidence type="ECO:0000256" key="4">
    <source>
        <dbReference type="SAM" id="SignalP"/>
    </source>
</evidence>
<gene>
    <name evidence="5" type="ORF">C0J27_00770</name>
</gene>
<dbReference type="PROSITE" id="PS50088">
    <property type="entry name" value="ANK_REPEAT"/>
    <property type="match status" value="1"/>
</dbReference>
<name>A0A345ZAG8_9BACT</name>
<sequence length="275" mass="31585">MKCRTILVINIFVCLFTQSVSLHSACEQTVVISKEYQLAEIVDRFPHLQKGFAILQRERLFNTSFYDYMHARLIDCMNDEDDLASQDDFIKIFDQSIYDAEQLIIKHVIPKFFVGLQKIIDHNISFQDVQNPLFLYVLQYYNAFMNYAVKDYLTMHMIQLYGSLNKAVIHNNIQAVQFLIDAGIDVNVSGSLLYLASEYNRSVIAAMLINAGAVVDAYYSGKTPLYAAVLGNHKKIVQILLEYGADIHTQCFDTTPLLLARKMNRKEVLAMMHRD</sequence>
<dbReference type="InterPro" id="IPR051070">
    <property type="entry name" value="NF-kappa-B_inhibitor"/>
</dbReference>
<dbReference type="Proteomes" id="UP000254834">
    <property type="component" value="Chromosome"/>
</dbReference>
<keyword evidence="6" id="KW-1185">Reference proteome</keyword>
<dbReference type="InterPro" id="IPR036770">
    <property type="entry name" value="Ankyrin_rpt-contain_sf"/>
</dbReference>
<dbReference type="Pfam" id="PF12796">
    <property type="entry name" value="Ank_2"/>
    <property type="match status" value="1"/>
</dbReference>
<dbReference type="PANTHER" id="PTHR46680:SF3">
    <property type="entry name" value="NF-KAPPA-B INHIBITOR CACTUS"/>
    <property type="match status" value="1"/>
</dbReference>
<feature type="repeat" description="ANK" evidence="3">
    <location>
        <begin position="220"/>
        <end position="252"/>
    </location>
</feature>
<dbReference type="GO" id="GO:0071356">
    <property type="term" value="P:cellular response to tumor necrosis factor"/>
    <property type="evidence" value="ECO:0007669"/>
    <property type="project" value="TreeGrafter"/>
</dbReference>
<dbReference type="InterPro" id="IPR002110">
    <property type="entry name" value="Ankyrin_rpt"/>
</dbReference>